<feature type="domain" description="GFO/IDH/MocA-like oxidoreductase" evidence="2">
    <location>
        <begin position="127"/>
        <end position="236"/>
    </location>
</feature>
<dbReference type="Pfam" id="PF01408">
    <property type="entry name" value="GFO_IDH_MocA"/>
    <property type="match status" value="1"/>
</dbReference>
<proteinExistence type="predicted"/>
<sequence length="325" mass="35413">MATPRVAVIGCGAWGKNLIRNFADLGALEAVIDNAPGTAAAFAEQHGARALDFAAALQDETIDGFVVAVPGDAHYEIAKQALQAGKHVYVEKPLTLSLAQSEELCALAEEKGLTLMVGHLLQYHPVFQALRKLVEDGKLGDLRFVYSNRLALGRIVRDQNALWDLAPHDISMVLSLMDAEPDEIEAVGACHLKPDVADTVTIHLNFPGKPHAKIFVSWFHPFKEHKLVVIGSKAMAVFNDGEAWENKLMLYPHGLSWDDDLPVPSKADAEPVPVPQAEPLKEECRHFLDCIATGATPRTDGREALRVQKVLEKASQEMAARAIEG</sequence>
<dbReference type="InterPro" id="IPR036291">
    <property type="entry name" value="NAD(P)-bd_dom_sf"/>
</dbReference>
<evidence type="ECO:0000313" key="3">
    <source>
        <dbReference type="EMBL" id="MFD0986087.1"/>
    </source>
</evidence>
<dbReference type="PANTHER" id="PTHR43377">
    <property type="entry name" value="BILIVERDIN REDUCTASE A"/>
    <property type="match status" value="1"/>
</dbReference>
<evidence type="ECO:0000259" key="1">
    <source>
        <dbReference type="Pfam" id="PF01408"/>
    </source>
</evidence>
<accession>A0ABW3J9I0</accession>
<dbReference type="RefSeq" id="WP_379085557.1">
    <property type="nucleotide sequence ID" value="NZ_JBHTJO010000001.1"/>
</dbReference>
<comment type="caution">
    <text evidence="3">The sequence shown here is derived from an EMBL/GenBank/DDBJ whole genome shotgun (WGS) entry which is preliminary data.</text>
</comment>
<dbReference type="SUPFAM" id="SSF55347">
    <property type="entry name" value="Glyceraldehyde-3-phosphate dehydrogenase-like, C-terminal domain"/>
    <property type="match status" value="1"/>
</dbReference>
<evidence type="ECO:0000313" key="4">
    <source>
        <dbReference type="Proteomes" id="UP001597102"/>
    </source>
</evidence>
<dbReference type="Gene3D" id="3.40.50.720">
    <property type="entry name" value="NAD(P)-binding Rossmann-like Domain"/>
    <property type="match status" value="1"/>
</dbReference>
<dbReference type="EMBL" id="JBHTJO010000001">
    <property type="protein sequence ID" value="MFD0986087.1"/>
    <property type="molecule type" value="Genomic_DNA"/>
</dbReference>
<dbReference type="PANTHER" id="PTHR43377:SF6">
    <property type="entry name" value="GFO_IDH_MOCA-LIKE OXIDOREDUCTASE N-TERMINAL DOMAIN-CONTAINING PROTEIN"/>
    <property type="match status" value="1"/>
</dbReference>
<dbReference type="Proteomes" id="UP001597102">
    <property type="component" value="Unassembled WGS sequence"/>
</dbReference>
<reference evidence="4" key="1">
    <citation type="journal article" date="2019" name="Int. J. Syst. Evol. Microbiol.">
        <title>The Global Catalogue of Microorganisms (GCM) 10K type strain sequencing project: providing services to taxonomists for standard genome sequencing and annotation.</title>
        <authorList>
            <consortium name="The Broad Institute Genomics Platform"/>
            <consortium name="The Broad Institute Genome Sequencing Center for Infectious Disease"/>
            <person name="Wu L."/>
            <person name="Ma J."/>
        </authorList>
    </citation>
    <scope>NUCLEOTIDE SEQUENCE [LARGE SCALE GENOMIC DNA]</scope>
    <source>
        <strain evidence="4">CCUG 61697</strain>
    </source>
</reference>
<dbReference type="InterPro" id="IPR055170">
    <property type="entry name" value="GFO_IDH_MocA-like_dom"/>
</dbReference>
<organism evidence="3 4">
    <name type="scientific">Methyloligella solikamskensis</name>
    <dbReference type="NCBI Taxonomy" id="1177756"/>
    <lineage>
        <taxon>Bacteria</taxon>
        <taxon>Pseudomonadati</taxon>
        <taxon>Pseudomonadota</taxon>
        <taxon>Alphaproteobacteria</taxon>
        <taxon>Hyphomicrobiales</taxon>
        <taxon>Hyphomicrobiaceae</taxon>
        <taxon>Methyloligella</taxon>
    </lineage>
</organism>
<gene>
    <name evidence="3" type="ORF">ACFQ2F_03125</name>
</gene>
<dbReference type="Pfam" id="PF22725">
    <property type="entry name" value="GFO_IDH_MocA_C3"/>
    <property type="match status" value="1"/>
</dbReference>
<dbReference type="SUPFAM" id="SSF51735">
    <property type="entry name" value="NAD(P)-binding Rossmann-fold domains"/>
    <property type="match status" value="1"/>
</dbReference>
<protein>
    <submittedName>
        <fullName evidence="3">Gfo/Idh/MocA family protein</fullName>
    </submittedName>
</protein>
<dbReference type="InterPro" id="IPR051450">
    <property type="entry name" value="Gfo/Idh/MocA_Oxidoreductases"/>
</dbReference>
<name>A0ABW3J9I0_9HYPH</name>
<keyword evidence="4" id="KW-1185">Reference proteome</keyword>
<dbReference type="Gene3D" id="3.30.360.10">
    <property type="entry name" value="Dihydrodipicolinate Reductase, domain 2"/>
    <property type="match status" value="1"/>
</dbReference>
<feature type="domain" description="Gfo/Idh/MocA-like oxidoreductase N-terminal" evidence="1">
    <location>
        <begin position="5"/>
        <end position="119"/>
    </location>
</feature>
<dbReference type="InterPro" id="IPR000683">
    <property type="entry name" value="Gfo/Idh/MocA-like_OxRdtase_N"/>
</dbReference>
<evidence type="ECO:0000259" key="2">
    <source>
        <dbReference type="Pfam" id="PF22725"/>
    </source>
</evidence>